<feature type="domain" description="Type II secretion system protein GspF" evidence="8">
    <location>
        <begin position="200"/>
        <end position="325"/>
    </location>
</feature>
<dbReference type="GO" id="GO:0005886">
    <property type="term" value="C:plasma membrane"/>
    <property type="evidence" value="ECO:0007669"/>
    <property type="project" value="UniProtKB-SubCell"/>
</dbReference>
<name>A0A7W3Y1X9_9ACTN</name>
<dbReference type="AlphaFoldDB" id="A0A7W3Y1X9"/>
<keyword evidence="4 7" id="KW-1133">Transmembrane helix</keyword>
<keyword evidence="2" id="KW-1003">Cell membrane</keyword>
<gene>
    <name evidence="9" type="ORF">FNQ90_11705</name>
</gene>
<accession>A0A7W3Y1X9</accession>
<feature type="transmembrane region" description="Helical" evidence="7">
    <location>
        <begin position="160"/>
        <end position="179"/>
    </location>
</feature>
<keyword evidence="5 7" id="KW-0472">Membrane</keyword>
<evidence type="ECO:0000313" key="10">
    <source>
        <dbReference type="Proteomes" id="UP000538929"/>
    </source>
</evidence>
<evidence type="ECO:0000256" key="5">
    <source>
        <dbReference type="ARBA" id="ARBA00023136"/>
    </source>
</evidence>
<dbReference type="Proteomes" id="UP000538929">
    <property type="component" value="Unassembled WGS sequence"/>
</dbReference>
<sequence>MATVGRDPPFRRPGRKGGPRVTTDITGPVIVGAVFGLGLYVLVRALVPTRRSAVSTIARVDALRHRGAGGGFHPAVRPETAEPTRPSRLDELRANAGRQLAEAYRRRGWEQRSLRADLALLERGWEEFLATKVVMAALGLFFGPFLFGVIWMLGFGSSPFIPLWLALICALGFFFLPDVEVRRDATARRKDFRRVIAAYLDLVSMSLAGGRGLPEALKAASEVSDSWALVRIRTALSDARITGLSQWQALGRLGDEVGVEELRDLSSSLALVADDGAKVRTSLAARAETMRNRELAEIEGSAGEKSQSMLVAQLLLCVGFLIFLVFPAGMRVFGI</sequence>
<evidence type="ECO:0000256" key="2">
    <source>
        <dbReference type="ARBA" id="ARBA00022475"/>
    </source>
</evidence>
<dbReference type="PANTHER" id="PTHR35007:SF1">
    <property type="entry name" value="PILUS ASSEMBLY PROTEIN"/>
    <property type="match status" value="1"/>
</dbReference>
<dbReference type="InterPro" id="IPR018076">
    <property type="entry name" value="T2SS_GspF_dom"/>
</dbReference>
<comment type="subcellular location">
    <subcellularLocation>
        <location evidence="1">Cell membrane</location>
        <topology evidence="1">Multi-pass membrane protein</topology>
    </subcellularLocation>
</comment>
<proteinExistence type="predicted"/>
<dbReference type="PANTHER" id="PTHR35007">
    <property type="entry name" value="INTEGRAL MEMBRANE PROTEIN-RELATED"/>
    <property type="match status" value="1"/>
</dbReference>
<comment type="caution">
    <text evidence="9">The sequence shown here is derived from an EMBL/GenBank/DDBJ whole genome shotgun (WGS) entry which is preliminary data.</text>
</comment>
<feature type="region of interest" description="Disordered" evidence="6">
    <location>
        <begin position="1"/>
        <end position="23"/>
    </location>
</feature>
<feature type="transmembrane region" description="Helical" evidence="7">
    <location>
        <begin position="133"/>
        <end position="154"/>
    </location>
</feature>
<evidence type="ECO:0000256" key="6">
    <source>
        <dbReference type="SAM" id="MobiDB-lite"/>
    </source>
</evidence>
<feature type="transmembrane region" description="Helical" evidence="7">
    <location>
        <begin position="310"/>
        <end position="330"/>
    </location>
</feature>
<keyword evidence="3 7" id="KW-0812">Transmembrane</keyword>
<evidence type="ECO:0000256" key="4">
    <source>
        <dbReference type="ARBA" id="ARBA00022989"/>
    </source>
</evidence>
<protein>
    <submittedName>
        <fullName evidence="9">Type II secretion system protein</fullName>
    </submittedName>
</protein>
<evidence type="ECO:0000259" key="8">
    <source>
        <dbReference type="Pfam" id="PF00482"/>
    </source>
</evidence>
<dbReference type="Pfam" id="PF00482">
    <property type="entry name" value="T2SSF"/>
    <property type="match status" value="1"/>
</dbReference>
<evidence type="ECO:0000256" key="1">
    <source>
        <dbReference type="ARBA" id="ARBA00004651"/>
    </source>
</evidence>
<feature type="transmembrane region" description="Helical" evidence="7">
    <location>
        <begin position="25"/>
        <end position="43"/>
    </location>
</feature>
<organism evidence="9 10">
    <name type="scientific">Streptomyces alkaliphilus</name>
    <dbReference type="NCBI Taxonomy" id="1472722"/>
    <lineage>
        <taxon>Bacteria</taxon>
        <taxon>Bacillati</taxon>
        <taxon>Actinomycetota</taxon>
        <taxon>Actinomycetes</taxon>
        <taxon>Kitasatosporales</taxon>
        <taxon>Streptomycetaceae</taxon>
        <taxon>Streptomyces</taxon>
    </lineage>
</organism>
<keyword evidence="10" id="KW-1185">Reference proteome</keyword>
<reference evidence="10" key="1">
    <citation type="submission" date="2019-10" db="EMBL/GenBank/DDBJ databases">
        <title>Streptomyces sp. nov., a novel actinobacterium isolated from alkaline environment.</title>
        <authorList>
            <person name="Golinska P."/>
        </authorList>
    </citation>
    <scope>NUCLEOTIDE SEQUENCE [LARGE SCALE GENOMIC DNA]</scope>
    <source>
        <strain evidence="10">DSM 42118</strain>
    </source>
</reference>
<evidence type="ECO:0000256" key="7">
    <source>
        <dbReference type="SAM" id="Phobius"/>
    </source>
</evidence>
<dbReference type="EMBL" id="VKHT01000306">
    <property type="protein sequence ID" value="MBB0244750.1"/>
    <property type="molecule type" value="Genomic_DNA"/>
</dbReference>
<evidence type="ECO:0000313" key="9">
    <source>
        <dbReference type="EMBL" id="MBB0244750.1"/>
    </source>
</evidence>
<evidence type="ECO:0000256" key="3">
    <source>
        <dbReference type="ARBA" id="ARBA00022692"/>
    </source>
</evidence>